<dbReference type="PRINTS" id="PR00954">
    <property type="entry name" value="FLGMOTORFLIG"/>
</dbReference>
<feature type="domain" description="Flagellar motor switch protein FliG C-terminal" evidence="1">
    <location>
        <begin position="2"/>
        <end position="89"/>
    </location>
</feature>
<organism evidence="2">
    <name type="scientific">bioreactor metagenome</name>
    <dbReference type="NCBI Taxonomy" id="1076179"/>
    <lineage>
        <taxon>unclassified sequences</taxon>
        <taxon>metagenomes</taxon>
        <taxon>ecological metagenomes</taxon>
    </lineage>
</organism>
<keyword evidence="2" id="KW-0966">Cell projection</keyword>
<gene>
    <name evidence="2" type="primary">fliG_26</name>
    <name evidence="2" type="ORF">SDC9_200474</name>
</gene>
<keyword evidence="2" id="KW-0969">Cilium</keyword>
<sequence>MFEDIVKLSNIALQRTLKEVDNDVLTMALKGTNEEISNKINANISKRLQELIKENMEYMGPVRVRDVEQAQQKIVNVIRKLEDEGEIEISRGGTDEEFVV</sequence>
<dbReference type="Pfam" id="PF01706">
    <property type="entry name" value="FliG_C"/>
    <property type="match status" value="1"/>
</dbReference>
<proteinExistence type="predicted"/>
<dbReference type="SUPFAM" id="SSF48029">
    <property type="entry name" value="FliG"/>
    <property type="match status" value="1"/>
</dbReference>
<dbReference type="GO" id="GO:0006935">
    <property type="term" value="P:chemotaxis"/>
    <property type="evidence" value="ECO:0007669"/>
    <property type="project" value="InterPro"/>
</dbReference>
<accession>A0A645INB7</accession>
<keyword evidence="2" id="KW-0282">Flagellum</keyword>
<dbReference type="GO" id="GO:0009288">
    <property type="term" value="C:bacterial-type flagellum"/>
    <property type="evidence" value="ECO:0007669"/>
    <property type="project" value="InterPro"/>
</dbReference>
<dbReference type="PANTHER" id="PTHR30534:SF0">
    <property type="entry name" value="FLAGELLAR MOTOR SWITCH PROTEIN FLIG"/>
    <property type="match status" value="1"/>
</dbReference>
<evidence type="ECO:0000259" key="1">
    <source>
        <dbReference type="Pfam" id="PF01706"/>
    </source>
</evidence>
<dbReference type="GO" id="GO:0003774">
    <property type="term" value="F:cytoskeletal motor activity"/>
    <property type="evidence" value="ECO:0007669"/>
    <property type="project" value="InterPro"/>
</dbReference>
<reference evidence="2" key="1">
    <citation type="submission" date="2019-08" db="EMBL/GenBank/DDBJ databases">
        <authorList>
            <person name="Kucharzyk K."/>
            <person name="Murdoch R.W."/>
            <person name="Higgins S."/>
            <person name="Loffler F."/>
        </authorList>
    </citation>
    <scope>NUCLEOTIDE SEQUENCE</scope>
</reference>
<dbReference type="PANTHER" id="PTHR30534">
    <property type="entry name" value="FLAGELLAR MOTOR SWITCH PROTEIN FLIG"/>
    <property type="match status" value="1"/>
</dbReference>
<dbReference type="GO" id="GO:0071973">
    <property type="term" value="P:bacterial-type flagellum-dependent cell motility"/>
    <property type="evidence" value="ECO:0007669"/>
    <property type="project" value="InterPro"/>
</dbReference>
<dbReference type="Gene3D" id="1.10.220.30">
    <property type="match status" value="1"/>
</dbReference>
<protein>
    <submittedName>
        <fullName evidence="2">Flagellar motor switch protein FliG</fullName>
    </submittedName>
</protein>
<dbReference type="InterPro" id="IPR011002">
    <property type="entry name" value="FliG_a-hlx"/>
</dbReference>
<dbReference type="InterPro" id="IPR023087">
    <property type="entry name" value="Flg_Motor_Flig_C"/>
</dbReference>
<evidence type="ECO:0000313" key="2">
    <source>
        <dbReference type="EMBL" id="MPN52811.1"/>
    </source>
</evidence>
<comment type="caution">
    <text evidence="2">The sequence shown here is derived from an EMBL/GenBank/DDBJ whole genome shotgun (WGS) entry which is preliminary data.</text>
</comment>
<dbReference type="EMBL" id="VSSQ01119272">
    <property type="protein sequence ID" value="MPN52811.1"/>
    <property type="molecule type" value="Genomic_DNA"/>
</dbReference>
<dbReference type="AlphaFoldDB" id="A0A645INB7"/>
<dbReference type="InterPro" id="IPR000090">
    <property type="entry name" value="Flg_Motor_Flig"/>
</dbReference>
<name>A0A645INB7_9ZZZZ</name>